<dbReference type="Pfam" id="PF17171">
    <property type="entry name" value="GST_C_6"/>
    <property type="match status" value="1"/>
</dbReference>
<keyword evidence="3" id="KW-0813">Transport</keyword>
<dbReference type="InterPro" id="IPR019564">
    <property type="entry name" value="Sam37/metaxin_N"/>
</dbReference>
<keyword evidence="5" id="KW-0653">Protein transport</keyword>
<dbReference type="Pfam" id="PF10568">
    <property type="entry name" value="Tom37"/>
    <property type="match status" value="1"/>
</dbReference>
<dbReference type="InterPro" id="IPR033468">
    <property type="entry name" value="Metaxin_GST"/>
</dbReference>
<dbReference type="WBParaSite" id="PSAMB.scaffold314size57232.g4573.t1">
    <property type="protein sequence ID" value="PSAMB.scaffold314size57232.g4573.t1"/>
    <property type="gene ID" value="PSAMB.scaffold314size57232.g4573"/>
</dbReference>
<dbReference type="Proteomes" id="UP000887566">
    <property type="component" value="Unplaced"/>
</dbReference>
<comment type="similarity">
    <text evidence="2">Belongs to the metaxin family.</text>
</comment>
<accession>A0A914W4Z3</accession>
<name>A0A914W4Z3_9BILA</name>
<evidence type="ECO:0000256" key="3">
    <source>
        <dbReference type="ARBA" id="ARBA00022448"/>
    </source>
</evidence>
<evidence type="ECO:0000256" key="4">
    <source>
        <dbReference type="ARBA" id="ARBA00022787"/>
    </source>
</evidence>
<dbReference type="PANTHER" id="PTHR12289:SF41">
    <property type="entry name" value="FAILED AXON CONNECTIONS-RELATED"/>
    <property type="match status" value="1"/>
</dbReference>
<dbReference type="InterPro" id="IPR050931">
    <property type="entry name" value="Mito_Protein_Transport_Metaxin"/>
</dbReference>
<proteinExistence type="inferred from homology"/>
<feature type="transmembrane region" description="Helical" evidence="8">
    <location>
        <begin position="297"/>
        <end position="319"/>
    </location>
</feature>
<keyword evidence="11" id="KW-1185">Reference proteome</keyword>
<organism evidence="11 12">
    <name type="scientific">Plectus sambesii</name>
    <dbReference type="NCBI Taxonomy" id="2011161"/>
    <lineage>
        <taxon>Eukaryota</taxon>
        <taxon>Metazoa</taxon>
        <taxon>Ecdysozoa</taxon>
        <taxon>Nematoda</taxon>
        <taxon>Chromadorea</taxon>
        <taxon>Plectida</taxon>
        <taxon>Plectina</taxon>
        <taxon>Plectoidea</taxon>
        <taxon>Plectidae</taxon>
        <taxon>Plectus</taxon>
    </lineage>
</organism>
<evidence type="ECO:0000256" key="2">
    <source>
        <dbReference type="ARBA" id="ARBA00009170"/>
    </source>
</evidence>
<evidence type="ECO:0000313" key="11">
    <source>
        <dbReference type="Proteomes" id="UP000887566"/>
    </source>
</evidence>
<sequence length="350" mass="39983">MELEVFPSDFGLPALECDSLQFLACTKFCAAPVRVVSKLSPWQSPTGEYPVFRDGEGAVITDFEKFTDYLRHNAQDVVLDGDLTTSEKNELYAFSCMLKNRLYPAQLFALWMDDNNFNTVSNHWFASNLTFPYNMYYVQRRRKAAIAYLRNMHPGKLTTDAEIEFAVTRQALFCINMLATKLGDKKYFYGDKPSSLDALVFGYLAPLLKLPLPSDRLQQHLKSCPNLVRFVESIISIYLPLTDDELSKQRRARDRWDLRRLKAQEAMKRKRIRDQELKTQEANAAKESGEFHLRDTILFGVAAVTLTVLFAVHTGLITITRVDRASEVDSEMASLPAGMDFQNAFSSEYD</sequence>
<evidence type="ECO:0000256" key="6">
    <source>
        <dbReference type="ARBA" id="ARBA00023128"/>
    </source>
</evidence>
<evidence type="ECO:0000256" key="8">
    <source>
        <dbReference type="SAM" id="Phobius"/>
    </source>
</evidence>
<dbReference type="GO" id="GO:0007005">
    <property type="term" value="P:mitochondrion organization"/>
    <property type="evidence" value="ECO:0007669"/>
    <property type="project" value="TreeGrafter"/>
</dbReference>
<evidence type="ECO:0000256" key="5">
    <source>
        <dbReference type="ARBA" id="ARBA00022927"/>
    </source>
</evidence>
<keyword evidence="8" id="KW-1133">Transmembrane helix</keyword>
<protein>
    <submittedName>
        <fullName evidence="12">Metaxin</fullName>
    </submittedName>
</protein>
<dbReference type="AlphaFoldDB" id="A0A914W4Z3"/>
<keyword evidence="6" id="KW-0496">Mitochondrion</keyword>
<keyword evidence="4" id="KW-1000">Mitochondrion outer membrane</keyword>
<feature type="domain" description="Mitochondrial outer membrane transport complex Sam37/metaxin N-terminal" evidence="9">
    <location>
        <begin position="19"/>
        <end position="142"/>
    </location>
</feature>
<dbReference type="CDD" id="cd03078">
    <property type="entry name" value="GST_N_Metaxin1_like"/>
    <property type="match status" value="1"/>
</dbReference>
<dbReference type="InterPro" id="IPR036282">
    <property type="entry name" value="Glutathione-S-Trfase_C_sf"/>
</dbReference>
<dbReference type="GO" id="GO:0015031">
    <property type="term" value="P:protein transport"/>
    <property type="evidence" value="ECO:0007669"/>
    <property type="project" value="UniProtKB-KW"/>
</dbReference>
<evidence type="ECO:0000313" key="12">
    <source>
        <dbReference type="WBParaSite" id="PSAMB.scaffold314size57232.g4573.t1"/>
    </source>
</evidence>
<dbReference type="PANTHER" id="PTHR12289">
    <property type="entry name" value="METAXIN RELATED"/>
    <property type="match status" value="1"/>
</dbReference>
<reference evidence="12" key="1">
    <citation type="submission" date="2022-11" db="UniProtKB">
        <authorList>
            <consortium name="WormBaseParasite"/>
        </authorList>
    </citation>
    <scope>IDENTIFICATION</scope>
</reference>
<evidence type="ECO:0000256" key="1">
    <source>
        <dbReference type="ARBA" id="ARBA00004294"/>
    </source>
</evidence>
<evidence type="ECO:0000259" key="9">
    <source>
        <dbReference type="Pfam" id="PF10568"/>
    </source>
</evidence>
<keyword evidence="7 8" id="KW-0472">Membrane</keyword>
<evidence type="ECO:0000256" key="7">
    <source>
        <dbReference type="ARBA" id="ARBA00023136"/>
    </source>
</evidence>
<comment type="subcellular location">
    <subcellularLocation>
        <location evidence="1">Mitochondrion outer membrane</location>
    </subcellularLocation>
</comment>
<dbReference type="GO" id="GO:0001401">
    <property type="term" value="C:SAM complex"/>
    <property type="evidence" value="ECO:0007669"/>
    <property type="project" value="InterPro"/>
</dbReference>
<dbReference type="SUPFAM" id="SSF47616">
    <property type="entry name" value="GST C-terminal domain-like"/>
    <property type="match status" value="1"/>
</dbReference>
<keyword evidence="8" id="KW-0812">Transmembrane</keyword>
<evidence type="ECO:0000259" key="10">
    <source>
        <dbReference type="Pfam" id="PF17171"/>
    </source>
</evidence>
<feature type="domain" description="Metaxin glutathione S-transferase" evidence="10">
    <location>
        <begin position="174"/>
        <end position="234"/>
    </location>
</feature>